<organism evidence="1 2">
    <name type="scientific">Alicyclobacillus ferrooxydans</name>
    <dbReference type="NCBI Taxonomy" id="471514"/>
    <lineage>
        <taxon>Bacteria</taxon>
        <taxon>Bacillati</taxon>
        <taxon>Bacillota</taxon>
        <taxon>Bacilli</taxon>
        <taxon>Bacillales</taxon>
        <taxon>Alicyclobacillaceae</taxon>
        <taxon>Alicyclobacillus</taxon>
    </lineage>
</organism>
<gene>
    <name evidence="1" type="ORF">AN477_01825</name>
</gene>
<evidence type="ECO:0000313" key="1">
    <source>
        <dbReference type="EMBL" id="KPV45672.1"/>
    </source>
</evidence>
<keyword evidence="2" id="KW-1185">Reference proteome</keyword>
<accession>A0A0P9GWI2</accession>
<reference evidence="1 2" key="1">
    <citation type="submission" date="2015-09" db="EMBL/GenBank/DDBJ databases">
        <title>Draft genome sequence of Alicyclobacillus ferrooxydans DSM 22381.</title>
        <authorList>
            <person name="Hemp J."/>
        </authorList>
    </citation>
    <scope>NUCLEOTIDE SEQUENCE [LARGE SCALE GENOMIC DNA]</scope>
    <source>
        <strain evidence="1 2">TC-34</strain>
    </source>
</reference>
<name>A0A0P9GWI2_9BACL</name>
<sequence>MLDPRLLSTFRGRIANPLYWRRTYGILRSYNRYHLATHDGAGALVDHLCGALKVSLTPTQRTGAVNWLVSQRIDPQNRWHQMRMWSIVNGG</sequence>
<dbReference type="EMBL" id="LJCO01000008">
    <property type="protein sequence ID" value="KPV45672.1"/>
    <property type="molecule type" value="Genomic_DNA"/>
</dbReference>
<dbReference type="STRING" id="471514.AN477_01825"/>
<comment type="caution">
    <text evidence="1">The sequence shown here is derived from an EMBL/GenBank/DDBJ whole genome shotgun (WGS) entry which is preliminary data.</text>
</comment>
<protein>
    <submittedName>
        <fullName evidence="1">Uncharacterized protein</fullName>
    </submittedName>
</protein>
<evidence type="ECO:0000313" key="2">
    <source>
        <dbReference type="Proteomes" id="UP000050482"/>
    </source>
</evidence>
<dbReference type="Proteomes" id="UP000050482">
    <property type="component" value="Unassembled WGS sequence"/>
</dbReference>
<dbReference type="PATRIC" id="fig|471514.4.peg.370"/>
<dbReference type="AlphaFoldDB" id="A0A0P9GWI2"/>
<proteinExistence type="predicted"/>